<dbReference type="GO" id="GO:0005634">
    <property type="term" value="C:nucleus"/>
    <property type="evidence" value="ECO:0007669"/>
    <property type="project" value="TreeGrafter"/>
</dbReference>
<feature type="compositionally biased region" description="Acidic residues" evidence="1">
    <location>
        <begin position="910"/>
        <end position="921"/>
    </location>
</feature>
<dbReference type="EMBL" id="JACAZI010000004">
    <property type="protein sequence ID" value="KAF7362376.1"/>
    <property type="molecule type" value="Genomic_DNA"/>
</dbReference>
<name>A0A8H6YQ96_9AGAR</name>
<sequence>MVFFDVKYHLPSTISDDRHTELTALLETNHATRADSVFDATHIITNSETFEGWQDVDAESVAIVSELWVERSIAAKKMQQPCHYSTSRSKIFSGVVACSADLHPSDEEILSVGITTLGGQWRWGLIKDVTHLFAVTPTSEKYSTGMSYREQTHIKVLVPNWFDDSVLLGTRDLSTESYEWPDPAILKRQPLTPTQLKKAQRTSMSPQKKALYKTASLDDPSQPLLDSVGRIMKNVWSGRRILLSTSLELAGSRRKIVEKGIQQAKGVPVKYSSNNGDGTAEEEVRLLDECDVLVTRYRSGPVFFKAWRVGKLIGTLSWLLNAHVTGINSSPMDQILHFPIPRGNVEGFDKQVVSVTNYTGETRDYLKKLITLMGGNFTPTFSTKNTVLVAAQQSGPKTDKAAEWSIPVVNHLWLEDCFLRWQNLTPAVQKYVTYPDGVEFSNILGVRGVGTDITELIAQEAAREGEDLEDGDSDDAENGNHPPHDSQASADETEVVGGLMPPMDVDMDGDVDMDFGDDLGDPSEDHLEDHDDHMSSEDAPPRGAAAAAPSTPKSVAAKSPAKPKSTFTSTPKSTVKPQSSSSKTRIRGHLTSESPDPEIAKKLIHVARMSTSKATPKTNGKGKGRQTDSESEAEASQKDDEPVSRPQRNLVRRVSGPAQAPASRRSPRKAPDSSRSQQPTRSEPLSGPRNIDDDSDVDEDDFPDALTLFSATQKPKPKMPMVGGTIKAARSSTAASASHPPHKPAGKKIEGSPRRAAATPTPPSSPLSPATPSPKAVRRIPRAQVSVVVPHVTNISSFSASTKKGPPGRTESVVVVSHQRGTASAPPRSRRTTAAASPTRASSPASSSVAPSRSSVVAPETGVGGRAKRSAAIAAAQILHDKVVPDMNNYNNEKRRGNFKGRRVSGRTEAEDDTENADEEEPNSKRRKLDGGKKRRGSTSDEESVILEPPPRPKARKSEVALRNGKPIKLMTTGLPKGSELPDDVLRTLAKLGAKVTNRATECTHLIVPHLVRTEKFLCALTGAPYILKKDWALKSAEKEELMPEEDYLLEDSAGDSKYDFRLSEAVERAGTLKGKLFLNHAFYITPQVQPMDILRNVILANGGQTLNTQPSLRLLETDTRRHIISCPEDVAIWQQIAISHPVYDKELVLTCALRQEIDWSDFRVAGPEQ</sequence>
<feature type="compositionally biased region" description="Acidic residues" evidence="1">
    <location>
        <begin position="693"/>
        <end position="703"/>
    </location>
</feature>
<dbReference type="InterPro" id="IPR001357">
    <property type="entry name" value="BRCT_dom"/>
</dbReference>
<reference evidence="3" key="1">
    <citation type="submission" date="2020-05" db="EMBL/GenBank/DDBJ databases">
        <title>Mycena genomes resolve the evolution of fungal bioluminescence.</title>
        <authorList>
            <person name="Tsai I.J."/>
        </authorList>
    </citation>
    <scope>NUCLEOTIDE SEQUENCE</scope>
    <source>
        <strain evidence="3">CCC161011</strain>
    </source>
</reference>
<evidence type="ECO:0000256" key="1">
    <source>
        <dbReference type="SAM" id="MobiDB-lite"/>
    </source>
</evidence>
<dbReference type="GO" id="GO:0035361">
    <property type="term" value="C:Cul8-RING ubiquitin ligase complex"/>
    <property type="evidence" value="ECO:0007669"/>
    <property type="project" value="TreeGrafter"/>
</dbReference>
<gene>
    <name evidence="3" type="ORF">MVEN_00584400</name>
</gene>
<feature type="domain" description="BRCT" evidence="2">
    <location>
        <begin position="343"/>
        <end position="418"/>
    </location>
</feature>
<protein>
    <recommendedName>
        <fullName evidence="2">BRCT domain-containing protein</fullName>
    </recommendedName>
</protein>
<feature type="compositionally biased region" description="Polar residues" evidence="1">
    <location>
        <begin position="609"/>
        <end position="618"/>
    </location>
</feature>
<feature type="compositionally biased region" description="Basic and acidic residues" evidence="1">
    <location>
        <begin position="523"/>
        <end position="540"/>
    </location>
</feature>
<feature type="compositionally biased region" description="Acidic residues" evidence="1">
    <location>
        <begin position="505"/>
        <end position="522"/>
    </location>
</feature>
<dbReference type="CDD" id="cd17743">
    <property type="entry name" value="BRCT_BRC1_like_rpt5"/>
    <property type="match status" value="1"/>
</dbReference>
<feature type="domain" description="BRCT" evidence="2">
    <location>
        <begin position="87"/>
        <end position="166"/>
    </location>
</feature>
<evidence type="ECO:0000259" key="2">
    <source>
        <dbReference type="PROSITE" id="PS50172"/>
    </source>
</evidence>
<dbReference type="PROSITE" id="PS50172">
    <property type="entry name" value="BRCT"/>
    <property type="match status" value="4"/>
</dbReference>
<dbReference type="CDD" id="cd18436">
    <property type="entry name" value="BRCT_BRC1_like_rpt2"/>
    <property type="match status" value="1"/>
</dbReference>
<feature type="compositionally biased region" description="Pro residues" evidence="1">
    <location>
        <begin position="760"/>
        <end position="772"/>
    </location>
</feature>
<dbReference type="Pfam" id="PF16589">
    <property type="entry name" value="BRCT_2"/>
    <property type="match status" value="1"/>
</dbReference>
<accession>A0A8H6YQ96</accession>
<feature type="domain" description="BRCT" evidence="2">
    <location>
        <begin position="983"/>
        <end position="1050"/>
    </location>
</feature>
<dbReference type="SMART" id="SM00292">
    <property type="entry name" value="BRCT"/>
    <property type="match status" value="6"/>
</dbReference>
<dbReference type="GO" id="GO:1990683">
    <property type="term" value="P:DNA double-strand break attachment to nuclear envelope"/>
    <property type="evidence" value="ECO:0007669"/>
    <property type="project" value="TreeGrafter"/>
</dbReference>
<organism evidence="3 4">
    <name type="scientific">Mycena venus</name>
    <dbReference type="NCBI Taxonomy" id="2733690"/>
    <lineage>
        <taxon>Eukaryota</taxon>
        <taxon>Fungi</taxon>
        <taxon>Dikarya</taxon>
        <taxon>Basidiomycota</taxon>
        <taxon>Agaricomycotina</taxon>
        <taxon>Agaricomycetes</taxon>
        <taxon>Agaricomycetidae</taxon>
        <taxon>Agaricales</taxon>
        <taxon>Marasmiineae</taxon>
        <taxon>Mycenaceae</taxon>
        <taxon>Mycena</taxon>
    </lineage>
</organism>
<keyword evidence="4" id="KW-1185">Reference proteome</keyword>
<dbReference type="GO" id="GO:0006302">
    <property type="term" value="P:double-strand break repair"/>
    <property type="evidence" value="ECO:0007669"/>
    <property type="project" value="TreeGrafter"/>
</dbReference>
<feature type="compositionally biased region" description="Low complexity" evidence="1">
    <location>
        <begin position="822"/>
        <end position="859"/>
    </location>
</feature>
<dbReference type="OrthoDB" id="342264at2759"/>
<dbReference type="PANTHER" id="PTHR47667:SF1">
    <property type="entry name" value="REGULATOR OF TY1 TRANSPOSITION PROTEIN 107"/>
    <property type="match status" value="1"/>
</dbReference>
<dbReference type="Gene3D" id="3.40.50.10190">
    <property type="entry name" value="BRCT domain"/>
    <property type="match status" value="5"/>
</dbReference>
<dbReference type="AlphaFoldDB" id="A0A8H6YQ96"/>
<dbReference type="SUPFAM" id="SSF52113">
    <property type="entry name" value="BRCT domain"/>
    <property type="match status" value="4"/>
</dbReference>
<dbReference type="Pfam" id="PF12738">
    <property type="entry name" value="PTCB-BRCT"/>
    <property type="match status" value="1"/>
</dbReference>
<dbReference type="InterPro" id="IPR053036">
    <property type="entry name" value="CellCycle_DNARepair_Reg"/>
</dbReference>
<evidence type="ECO:0000313" key="3">
    <source>
        <dbReference type="EMBL" id="KAF7362376.1"/>
    </source>
</evidence>
<feature type="compositionally biased region" description="Basic residues" evidence="1">
    <location>
        <begin position="925"/>
        <end position="937"/>
    </location>
</feature>
<feature type="compositionally biased region" description="Polar residues" evidence="1">
    <location>
        <begin position="793"/>
        <end position="802"/>
    </location>
</feature>
<dbReference type="PANTHER" id="PTHR47667">
    <property type="entry name" value="REGULATOR OF TY1 TRANSPOSITION PROTEIN 107"/>
    <property type="match status" value="1"/>
</dbReference>
<dbReference type="Pfam" id="PF16770">
    <property type="entry name" value="RTT107_BRCT_5"/>
    <property type="match status" value="1"/>
</dbReference>
<feature type="compositionally biased region" description="Low complexity" evidence="1">
    <location>
        <begin position="541"/>
        <end position="577"/>
    </location>
</feature>
<proteinExistence type="predicted"/>
<evidence type="ECO:0000313" key="4">
    <source>
        <dbReference type="Proteomes" id="UP000620124"/>
    </source>
</evidence>
<comment type="caution">
    <text evidence="3">The sequence shown here is derived from an EMBL/GenBank/DDBJ whole genome shotgun (WGS) entry which is preliminary data.</text>
</comment>
<dbReference type="InterPro" id="IPR036420">
    <property type="entry name" value="BRCT_dom_sf"/>
</dbReference>
<dbReference type="Proteomes" id="UP000620124">
    <property type="component" value="Unassembled WGS sequence"/>
</dbReference>
<feature type="compositionally biased region" description="Acidic residues" evidence="1">
    <location>
        <begin position="466"/>
        <end position="477"/>
    </location>
</feature>
<feature type="domain" description="BRCT" evidence="2">
    <location>
        <begin position="1"/>
        <end position="86"/>
    </location>
</feature>
<feature type="compositionally biased region" description="Low complexity" evidence="1">
    <location>
        <begin position="728"/>
        <end position="738"/>
    </location>
</feature>
<feature type="region of interest" description="Disordered" evidence="1">
    <location>
        <begin position="463"/>
        <end position="965"/>
    </location>
</feature>
<feature type="compositionally biased region" description="Polar residues" evidence="1">
    <location>
        <begin position="673"/>
        <end position="683"/>
    </location>
</feature>
<dbReference type="CDD" id="cd18432">
    <property type="entry name" value="BRCT_PAXIP1_rpt6_like"/>
    <property type="match status" value="1"/>
</dbReference>